<gene>
    <name evidence="1" type="ORF">METZ01_LOCUS294043</name>
</gene>
<accession>A0A382LWQ8</accession>
<reference evidence="1" key="1">
    <citation type="submission" date="2018-05" db="EMBL/GenBank/DDBJ databases">
        <authorList>
            <person name="Lanie J.A."/>
            <person name="Ng W.-L."/>
            <person name="Kazmierczak K.M."/>
            <person name="Andrzejewski T.M."/>
            <person name="Davidsen T.M."/>
            <person name="Wayne K.J."/>
            <person name="Tettelin H."/>
            <person name="Glass J.I."/>
            <person name="Rusch D."/>
            <person name="Podicherti R."/>
            <person name="Tsui H.-C.T."/>
            <person name="Winkler M.E."/>
        </authorList>
    </citation>
    <scope>NUCLEOTIDE SEQUENCE</scope>
</reference>
<name>A0A382LWQ8_9ZZZZ</name>
<protein>
    <submittedName>
        <fullName evidence="1">Uncharacterized protein</fullName>
    </submittedName>
</protein>
<dbReference type="AlphaFoldDB" id="A0A382LWQ8"/>
<dbReference type="EMBL" id="UINC01089806">
    <property type="protein sequence ID" value="SVC41189.1"/>
    <property type="molecule type" value="Genomic_DNA"/>
</dbReference>
<organism evidence="1">
    <name type="scientific">marine metagenome</name>
    <dbReference type="NCBI Taxonomy" id="408172"/>
    <lineage>
        <taxon>unclassified sequences</taxon>
        <taxon>metagenomes</taxon>
        <taxon>ecological metagenomes</taxon>
    </lineage>
</organism>
<proteinExistence type="predicted"/>
<sequence length="59" mass="6702">MKSYEVRLRWDDKQAEKLGVKYPGRFQAKEVVAARTPAEAINKAQAINPGYVKQSLRPV</sequence>
<evidence type="ECO:0000313" key="1">
    <source>
        <dbReference type="EMBL" id="SVC41189.1"/>
    </source>
</evidence>